<accession>A0ABV3S6W8</accession>
<evidence type="ECO:0000256" key="2">
    <source>
        <dbReference type="SAM" id="MobiDB-lite"/>
    </source>
</evidence>
<dbReference type="Proteomes" id="UP001556653">
    <property type="component" value="Unassembled WGS sequence"/>
</dbReference>
<protein>
    <submittedName>
        <fullName evidence="3">Uncharacterized protein</fullName>
    </submittedName>
</protein>
<sequence>MPTAPVAGASSGVNYESNQQKKRRKGLLNEMPKMEAVQTNESMTSAGRLNDMLKSDSKLMQRAATQANQAANNRGLLNSSMAVGAAQGAMIDRAQPFAMQDSNNLIQNARQDAAAINDQRMLQSSTLADSYLSNQNFQQQGALAEQQAGLQAQMAAQEQAYNIGTMELQSSLQAQRDQRLANIDAEQARLQADLQEAASRNDFNRQQQLTEQSAVLQKERDRLLFEQEQQMTDEQALIQAERDRRLADLEEQQINRNAEIQLQRDNRLASLDQQQTELQAQLNEAAAQNDLRRQEQLNRQSAQIQQERDTLLFEQDLDTTAQEYGLRAEEIALEGEQTMEKLYGTSLANAWGVMGNNITDIVAQSLIEINDIQTNPNIEAKDKTKMIKDIQDARDADVEFQAQLYETFPGTLQNTGVFPSSVG</sequence>
<comment type="caution">
    <text evidence="3">The sequence shown here is derived from an EMBL/GenBank/DDBJ whole genome shotgun (WGS) entry which is preliminary data.</text>
</comment>
<evidence type="ECO:0000256" key="1">
    <source>
        <dbReference type="SAM" id="Coils"/>
    </source>
</evidence>
<feature type="region of interest" description="Disordered" evidence="2">
    <location>
        <begin position="1"/>
        <end position="25"/>
    </location>
</feature>
<reference evidence="3 4" key="1">
    <citation type="submission" date="2024-02" db="EMBL/GenBank/DDBJ databases">
        <title>New especies of Spiribacter isolated from saline water.</title>
        <authorList>
            <person name="Leon M.J."/>
            <person name="De La Haba R."/>
            <person name="Sanchez-Porro C."/>
            <person name="Ventosa A."/>
        </authorList>
    </citation>
    <scope>NUCLEOTIDE SEQUENCE [LARGE SCALE GENOMIC DNA]</scope>
    <source>
        <strain evidence="4">ag22IC4-227</strain>
    </source>
</reference>
<gene>
    <name evidence="3" type="ORF">V6X64_02560</name>
</gene>
<keyword evidence="1" id="KW-0175">Coiled coil</keyword>
<evidence type="ECO:0000313" key="3">
    <source>
        <dbReference type="EMBL" id="MEX0385876.1"/>
    </source>
</evidence>
<feature type="coiled-coil region" evidence="1">
    <location>
        <begin position="268"/>
        <end position="307"/>
    </location>
</feature>
<keyword evidence="4" id="KW-1185">Reference proteome</keyword>
<evidence type="ECO:0000313" key="4">
    <source>
        <dbReference type="Proteomes" id="UP001556653"/>
    </source>
</evidence>
<dbReference type="EMBL" id="JBAKFJ010000001">
    <property type="protein sequence ID" value="MEX0385876.1"/>
    <property type="molecule type" value="Genomic_DNA"/>
</dbReference>
<proteinExistence type="predicted"/>
<name>A0ABV3S6W8_9GAMM</name>
<dbReference type="RefSeq" id="WP_367966359.1">
    <property type="nucleotide sequence ID" value="NZ_JBAKFJ010000001.1"/>
</dbReference>
<organism evidence="3 4">
    <name type="scientific">Spiribacter onubensis</name>
    <dbReference type="NCBI Taxonomy" id="3122420"/>
    <lineage>
        <taxon>Bacteria</taxon>
        <taxon>Pseudomonadati</taxon>
        <taxon>Pseudomonadota</taxon>
        <taxon>Gammaproteobacteria</taxon>
        <taxon>Chromatiales</taxon>
        <taxon>Ectothiorhodospiraceae</taxon>
        <taxon>Spiribacter</taxon>
    </lineage>
</organism>